<comment type="caution">
    <text evidence="2">The sequence shown here is derived from an EMBL/GenBank/DDBJ whole genome shotgun (WGS) entry which is preliminary data.</text>
</comment>
<dbReference type="Proteomes" id="UP000562492">
    <property type="component" value="Unassembled WGS sequence"/>
</dbReference>
<evidence type="ECO:0000313" key="2">
    <source>
        <dbReference type="EMBL" id="MBB6577630.1"/>
    </source>
</evidence>
<organism evidence="2 3">
    <name type="scientific">Comamonas odontotermitis</name>
    <dbReference type="NCBI Taxonomy" id="379895"/>
    <lineage>
        <taxon>Bacteria</taxon>
        <taxon>Pseudomonadati</taxon>
        <taxon>Pseudomonadota</taxon>
        <taxon>Betaproteobacteria</taxon>
        <taxon>Burkholderiales</taxon>
        <taxon>Comamonadaceae</taxon>
        <taxon>Comamonas</taxon>
    </lineage>
</organism>
<feature type="signal peptide" evidence="1">
    <location>
        <begin position="1"/>
        <end position="23"/>
    </location>
</feature>
<protein>
    <submittedName>
        <fullName evidence="2">Uncharacterized protein</fullName>
    </submittedName>
</protein>
<keyword evidence="3" id="KW-1185">Reference proteome</keyword>
<feature type="chain" id="PRO_5047523707" evidence="1">
    <location>
        <begin position="24"/>
        <end position="542"/>
    </location>
</feature>
<dbReference type="PROSITE" id="PS51257">
    <property type="entry name" value="PROKAR_LIPOPROTEIN"/>
    <property type="match status" value="1"/>
</dbReference>
<keyword evidence="1" id="KW-0732">Signal</keyword>
<evidence type="ECO:0000313" key="3">
    <source>
        <dbReference type="Proteomes" id="UP000562492"/>
    </source>
</evidence>
<gene>
    <name evidence="2" type="ORF">HNP33_001687</name>
</gene>
<reference evidence="2 3" key="1">
    <citation type="submission" date="2020-08" db="EMBL/GenBank/DDBJ databases">
        <title>Functional genomics of gut bacteria from endangered species of beetles.</title>
        <authorList>
            <person name="Carlos-Shanley C."/>
        </authorList>
    </citation>
    <scope>NUCLEOTIDE SEQUENCE [LARGE SCALE GENOMIC DNA]</scope>
    <source>
        <strain evidence="2 3">S00124</strain>
    </source>
</reference>
<name>A0ABR6REP4_9BURK</name>
<evidence type="ECO:0000256" key="1">
    <source>
        <dbReference type="SAM" id="SignalP"/>
    </source>
</evidence>
<dbReference type="EMBL" id="JACHKZ010000008">
    <property type="protein sequence ID" value="MBB6577630.1"/>
    <property type="molecule type" value="Genomic_DNA"/>
</dbReference>
<proteinExistence type="predicted"/>
<accession>A0ABR6REP4</accession>
<dbReference type="RefSeq" id="WP_184707282.1">
    <property type="nucleotide sequence ID" value="NZ_JACHKZ010000008.1"/>
</dbReference>
<sequence>MKGSLIRSIGLSVWMLAASCAYAQNSYAPQNGTWVVSSELDGKPGRGLALDVQFGSMVLQLYGYNADGSPTFYMASGNFQMAVGTPFVAPLKRYAGGRYFGSEARDAQELDTAGDVKVVFDSATTATLTLPGEQPVRIERLYFDNPVIRSGQRATFFLGHSWQSDASALVASLEMTGDGAASFRYPRYDPDANKFLSIQWPCKAEQARQPMVCERLREDGEVLDRVVLKRYLHELVGVLETNDVRGSNRGAEAFKGPLLTVHGGSNTLQALPLDTATPPAGAAGAVVPDSGTWMVTEESTGQPGRGLSIDPQGGQVLVQVFNYGSDGQPTFHMGTGPYQQGAATVALRQYRGGRSLGGAAASGTEMGEPQAMGLQFDTATTGWVQFPGEAAKRIHRFQFGVNHWFVETMRQPLMYLEGEWSAVSADPNMALRVKLSPANWQPGVHPPTWYDNWPDINSSEKVKCWYEQTADGNVRCTVTDKRLGSYPELEYRFALSYRGRSLATVYRLQSDKSLLLLGQVPLIRTSNFYTAFGEGIALPRTR</sequence>